<evidence type="ECO:0000259" key="1">
    <source>
        <dbReference type="SMART" id="SM00955"/>
    </source>
</evidence>
<dbReference type="InterPro" id="IPR040596">
    <property type="entry name" value="RNase_II_C_S1"/>
</dbReference>
<dbReference type="GO" id="GO:0003723">
    <property type="term" value="F:RNA binding"/>
    <property type="evidence" value="ECO:0007669"/>
    <property type="project" value="InterPro"/>
</dbReference>
<dbReference type="EMBL" id="CADCTS010000221">
    <property type="protein sequence ID" value="CAA9303473.1"/>
    <property type="molecule type" value="Genomic_DNA"/>
</dbReference>
<dbReference type="InterPro" id="IPR001900">
    <property type="entry name" value="RNase_II/R"/>
</dbReference>
<dbReference type="Pfam" id="PF00773">
    <property type="entry name" value="RNB"/>
    <property type="match status" value="1"/>
</dbReference>
<sequence>MPARKVDLPGALPPDLAAGLARIRAELEVPEDFPAAVVAAAEASVAAAVLPELDRTDLELVTIDPPGARDLDQALHLAREGDGYVVSYAIADVAAFVAAGDPVDREAHRRGMTFYAPDRRVPLHPPVLSEGAASLLPDQVRPALLWTLRLDAHGRMTDAEVVRARVRSREQLDYAQAQAEIDGGSPRPSLALLAEVGPWREQRERERGGVSLPLPEQEVVPADDGWRLEFRAPLPVEGWNAQISLLTGMAAAHLMLYGQVGVVRSMPPADPGALRTLRATAKALRISWPAELDYPEFVRSLDPARPAHAAMLNACTLLFRGAGYQAFDGDVPPDPEHSALATDYAHCTAPLRRLVDRYGGEVCLALCAGTPVPAWVREALPALPAEMAAADRRAKRYERAVVDLVEVVLLAPRVGEVFAATVVDVDEERRHGTVVVADPAVEARVTGEGLPLGREIQVRLVSADLTNGAVAFERVG</sequence>
<dbReference type="SUPFAM" id="SSF50249">
    <property type="entry name" value="Nucleic acid-binding proteins"/>
    <property type="match status" value="1"/>
</dbReference>
<dbReference type="GO" id="GO:0006402">
    <property type="term" value="P:mRNA catabolic process"/>
    <property type="evidence" value="ECO:0007669"/>
    <property type="project" value="TreeGrafter"/>
</dbReference>
<name>A0A6J4KFQ7_9ACTN</name>
<accession>A0A6J4KFQ7</accession>
<dbReference type="GO" id="GO:0000932">
    <property type="term" value="C:P-body"/>
    <property type="evidence" value="ECO:0007669"/>
    <property type="project" value="TreeGrafter"/>
</dbReference>
<organism evidence="2">
    <name type="scientific">uncultured Friedmanniella sp</name>
    <dbReference type="NCBI Taxonomy" id="335381"/>
    <lineage>
        <taxon>Bacteria</taxon>
        <taxon>Bacillati</taxon>
        <taxon>Actinomycetota</taxon>
        <taxon>Actinomycetes</taxon>
        <taxon>Propionibacteriales</taxon>
        <taxon>Nocardioidaceae</taxon>
        <taxon>Friedmanniella</taxon>
        <taxon>environmental samples</taxon>
    </lineage>
</organism>
<dbReference type="PANTHER" id="PTHR23355">
    <property type="entry name" value="RIBONUCLEASE"/>
    <property type="match status" value="1"/>
</dbReference>
<protein>
    <submittedName>
        <fullName evidence="2">3'-to-5' exoribonuclease RNase R</fullName>
    </submittedName>
</protein>
<dbReference type="SMART" id="SM00955">
    <property type="entry name" value="RNB"/>
    <property type="match status" value="1"/>
</dbReference>
<dbReference type="Pfam" id="PF18614">
    <property type="entry name" value="RNase_II_C_S1"/>
    <property type="match status" value="1"/>
</dbReference>
<proteinExistence type="predicted"/>
<evidence type="ECO:0000313" key="2">
    <source>
        <dbReference type="EMBL" id="CAA9303473.1"/>
    </source>
</evidence>
<dbReference type="AlphaFoldDB" id="A0A6J4KFQ7"/>
<dbReference type="InterPro" id="IPR012340">
    <property type="entry name" value="NA-bd_OB-fold"/>
</dbReference>
<dbReference type="GO" id="GO:0000175">
    <property type="term" value="F:3'-5'-RNA exonuclease activity"/>
    <property type="evidence" value="ECO:0007669"/>
    <property type="project" value="TreeGrafter"/>
</dbReference>
<gene>
    <name evidence="2" type="ORF">AVDCRST_MAG48-1516</name>
</gene>
<feature type="domain" description="RNB" evidence="1">
    <location>
        <begin position="52"/>
        <end position="369"/>
    </location>
</feature>
<reference evidence="2" key="1">
    <citation type="submission" date="2020-02" db="EMBL/GenBank/DDBJ databases">
        <authorList>
            <person name="Meier V. D."/>
        </authorList>
    </citation>
    <scope>NUCLEOTIDE SEQUENCE</scope>
    <source>
        <strain evidence="2">AVDCRST_MAG48</strain>
    </source>
</reference>
<dbReference type="PANTHER" id="PTHR23355:SF42">
    <property type="entry name" value="RIBONUCLEASE II, CHLOROPLASTIC_MITOCHONDRIAL"/>
    <property type="match status" value="1"/>
</dbReference>
<dbReference type="InterPro" id="IPR050180">
    <property type="entry name" value="RNR_Ribonuclease"/>
</dbReference>